<sequence length="103" mass="10799">MTEESAPPPSPAKPVPPEAGRLWAAWLLSTMVLPSVAGLFLSVGSVYAYVCMLLLVCASLGLHLGACIRLAPELTCLSFFLAVGGWVLMAASFFAGCVLMAIR</sequence>
<feature type="transmembrane region" description="Helical" evidence="1">
    <location>
        <begin position="20"/>
        <end position="41"/>
    </location>
</feature>
<evidence type="ECO:0000313" key="3">
    <source>
        <dbReference type="Proteomes" id="UP000590740"/>
    </source>
</evidence>
<dbReference type="RefSeq" id="WP_184337622.1">
    <property type="nucleotide sequence ID" value="NZ_JACHIG010000001.1"/>
</dbReference>
<accession>A0A7W7Y7M6</accession>
<keyword evidence="1" id="KW-1133">Transmembrane helix</keyword>
<organism evidence="2 3">
    <name type="scientific">Prosthecobacter vanneervenii</name>
    <dbReference type="NCBI Taxonomy" id="48466"/>
    <lineage>
        <taxon>Bacteria</taxon>
        <taxon>Pseudomonadati</taxon>
        <taxon>Verrucomicrobiota</taxon>
        <taxon>Verrucomicrobiia</taxon>
        <taxon>Verrucomicrobiales</taxon>
        <taxon>Verrucomicrobiaceae</taxon>
        <taxon>Prosthecobacter</taxon>
    </lineage>
</organism>
<feature type="transmembrane region" description="Helical" evidence="1">
    <location>
        <begin position="77"/>
        <end position="102"/>
    </location>
</feature>
<dbReference type="Proteomes" id="UP000590740">
    <property type="component" value="Unassembled WGS sequence"/>
</dbReference>
<keyword evidence="1" id="KW-0472">Membrane</keyword>
<dbReference type="AlphaFoldDB" id="A0A7W7Y7M6"/>
<reference evidence="2 3" key="1">
    <citation type="submission" date="2020-08" db="EMBL/GenBank/DDBJ databases">
        <title>Genomic Encyclopedia of Type Strains, Phase IV (KMG-IV): sequencing the most valuable type-strain genomes for metagenomic binning, comparative biology and taxonomic classification.</title>
        <authorList>
            <person name="Goeker M."/>
        </authorList>
    </citation>
    <scope>NUCLEOTIDE SEQUENCE [LARGE SCALE GENOMIC DNA]</scope>
    <source>
        <strain evidence="2 3">DSM 12252</strain>
    </source>
</reference>
<keyword evidence="1" id="KW-0812">Transmembrane</keyword>
<name>A0A7W7Y7M6_9BACT</name>
<evidence type="ECO:0000313" key="2">
    <source>
        <dbReference type="EMBL" id="MBB5030720.1"/>
    </source>
</evidence>
<proteinExistence type="predicted"/>
<feature type="transmembrane region" description="Helical" evidence="1">
    <location>
        <begin position="46"/>
        <end position="71"/>
    </location>
</feature>
<gene>
    <name evidence="2" type="ORF">HNQ65_000274</name>
</gene>
<dbReference type="EMBL" id="JACHIG010000001">
    <property type="protein sequence ID" value="MBB5030720.1"/>
    <property type="molecule type" value="Genomic_DNA"/>
</dbReference>
<protein>
    <submittedName>
        <fullName evidence="2">Uncharacterized protein</fullName>
    </submittedName>
</protein>
<evidence type="ECO:0000256" key="1">
    <source>
        <dbReference type="SAM" id="Phobius"/>
    </source>
</evidence>
<keyword evidence="3" id="KW-1185">Reference proteome</keyword>
<comment type="caution">
    <text evidence="2">The sequence shown here is derived from an EMBL/GenBank/DDBJ whole genome shotgun (WGS) entry which is preliminary data.</text>
</comment>